<comment type="similarity">
    <text evidence="1">Belongs to the protein-tyrosine phosphatase family.</text>
</comment>
<dbReference type="SUPFAM" id="SSF52799">
    <property type="entry name" value="(Phosphotyrosine protein) phosphatases II"/>
    <property type="match status" value="1"/>
</dbReference>
<dbReference type="InterPro" id="IPR029021">
    <property type="entry name" value="Prot-tyrosine_phosphatase-like"/>
</dbReference>
<reference evidence="2 3" key="1">
    <citation type="submission" date="2015-11" db="EMBL/GenBank/DDBJ databases">
        <title>Draft genome sequences of new species of the genus Lactobacillus isolated from orchardgrass silage.</title>
        <authorList>
            <person name="Tohno M."/>
            <person name="Tanizawa Y."/>
            <person name="Arita M."/>
        </authorList>
    </citation>
    <scope>NUCLEOTIDE SEQUENCE [LARGE SCALE GENOMIC DNA]</scope>
    <source>
        <strain evidence="2 3">IWT140</strain>
    </source>
</reference>
<dbReference type="InterPro" id="IPR026893">
    <property type="entry name" value="Tyr/Ser_Pase_IphP-type"/>
</dbReference>
<evidence type="ECO:0000313" key="2">
    <source>
        <dbReference type="EMBL" id="GAX03956.1"/>
    </source>
</evidence>
<dbReference type="PANTHER" id="PTHR31126:SF1">
    <property type="entry name" value="TYROSINE SPECIFIC PROTEIN PHOSPHATASES DOMAIN-CONTAINING PROTEIN"/>
    <property type="match status" value="1"/>
</dbReference>
<dbReference type="Proteomes" id="UP000198430">
    <property type="component" value="Unassembled WGS sequence"/>
</dbReference>
<dbReference type="AlphaFoldDB" id="A0A1Z5IQJ2"/>
<dbReference type="EMBL" id="BCMH01000011">
    <property type="protein sequence ID" value="GAX03956.1"/>
    <property type="molecule type" value="Genomic_DNA"/>
</dbReference>
<dbReference type="PANTHER" id="PTHR31126">
    <property type="entry name" value="TYROSINE-PROTEIN PHOSPHATASE"/>
    <property type="match status" value="1"/>
</dbReference>
<accession>A0A1Z5IQJ2</accession>
<proteinExistence type="inferred from homology"/>
<dbReference type="RefSeq" id="WP_089088920.1">
    <property type="nucleotide sequence ID" value="NZ_BCMH01000011.1"/>
</dbReference>
<sequence length="289" mass="32059">MGSIKKIMIGLLVMLGLALGMGIPTLQPFSQVETVQASHQVKLQGAHNVRDLGGYRTATKQKVKPRLLLRSAKLAGLTHHDKQLLVRRYHLKTVIDLRTPAVIARTPDAKIPGVRLLKAPVVSDKTMASVNRVAAVSGTKSMEKLYRSFVTMTQAQHAYRQLFLQLLKAPGNRATLWHCSEGKDRTGFGTALVLTALGVPQKTVYQDYLASNTYNKKSVNRQLAVMKRQGASEKAISQKRDTLVVKKAYLEAAYQAADKKYGSIQNYLSKGLGLSKQNIVQLRHHYLMK</sequence>
<evidence type="ECO:0000313" key="3">
    <source>
        <dbReference type="Proteomes" id="UP000198430"/>
    </source>
</evidence>
<organism evidence="2 3">
    <name type="scientific">Secundilactobacillus pentosiphilus</name>
    <dbReference type="NCBI Taxonomy" id="1714682"/>
    <lineage>
        <taxon>Bacteria</taxon>
        <taxon>Bacillati</taxon>
        <taxon>Bacillota</taxon>
        <taxon>Bacilli</taxon>
        <taxon>Lactobacillales</taxon>
        <taxon>Lactobacillaceae</taxon>
        <taxon>Secundilactobacillus</taxon>
    </lineage>
</organism>
<name>A0A1Z5IQJ2_9LACO</name>
<dbReference type="Pfam" id="PF13350">
    <property type="entry name" value="Y_phosphatase3"/>
    <property type="match status" value="1"/>
</dbReference>
<gene>
    <name evidence="2" type="ORF">IWT140_01590</name>
</gene>
<dbReference type="Gene3D" id="3.90.190.10">
    <property type="entry name" value="Protein tyrosine phosphatase superfamily"/>
    <property type="match status" value="1"/>
</dbReference>
<keyword evidence="3" id="KW-1185">Reference proteome</keyword>
<comment type="caution">
    <text evidence="2">The sequence shown here is derived from an EMBL/GenBank/DDBJ whole genome shotgun (WGS) entry which is preliminary data.</text>
</comment>
<protein>
    <submittedName>
        <fullName evidence="2">Protein tyrosine phosphatase</fullName>
    </submittedName>
</protein>
<dbReference type="GO" id="GO:0004721">
    <property type="term" value="F:phosphoprotein phosphatase activity"/>
    <property type="evidence" value="ECO:0007669"/>
    <property type="project" value="InterPro"/>
</dbReference>
<evidence type="ECO:0000256" key="1">
    <source>
        <dbReference type="ARBA" id="ARBA00009580"/>
    </source>
</evidence>